<keyword evidence="2" id="KW-1185">Reference proteome</keyword>
<name>A0A2G7FET2_9EURO</name>
<evidence type="ECO:0000313" key="2">
    <source>
        <dbReference type="Proteomes" id="UP000231358"/>
    </source>
</evidence>
<dbReference type="AlphaFoldDB" id="A0A2G7FET2"/>
<sequence length="151" mass="17568">MSVMELSKKETERFETLDRLCTEHGLSQRPKGLDTGDVQDGTNDEATLLKRLFKAGRLNPHRALLQLEEATRFREEQHVLPLYMTIHVDDFEDTRKFYPHWTGRRDERGLPILMVDMAHYDQAAMAQWRKTRDMSCCTDPTVTSRDGPNMA</sequence>
<protein>
    <submittedName>
        <fullName evidence="1">CRAL/TRIO domain protein</fullName>
    </submittedName>
</protein>
<comment type="caution">
    <text evidence="1">The sequence shown here is derived from an EMBL/GenBank/DDBJ whole genome shotgun (WGS) entry which is preliminary data.</text>
</comment>
<gene>
    <name evidence="1" type="ORF">AARAC_008539</name>
</gene>
<dbReference type="Gene3D" id="3.40.525.10">
    <property type="entry name" value="CRAL-TRIO lipid binding domain"/>
    <property type="match status" value="1"/>
</dbReference>
<dbReference type="Proteomes" id="UP000231358">
    <property type="component" value="Unassembled WGS sequence"/>
</dbReference>
<dbReference type="InterPro" id="IPR036865">
    <property type="entry name" value="CRAL-TRIO_dom_sf"/>
</dbReference>
<evidence type="ECO:0000313" key="1">
    <source>
        <dbReference type="EMBL" id="PIG79152.1"/>
    </source>
</evidence>
<dbReference type="EMBL" id="NEXV01000706">
    <property type="protein sequence ID" value="PIG79152.1"/>
    <property type="molecule type" value="Genomic_DNA"/>
</dbReference>
<accession>A0A2G7FET2</accession>
<reference evidence="1 2" key="1">
    <citation type="submission" date="2017-05" db="EMBL/GenBank/DDBJ databases">
        <title>Genome sequence for an aflatoxigenic pathogen of Argentinian peanut, Aspergillus arachidicola.</title>
        <authorList>
            <person name="Moore G."/>
            <person name="Beltz S.B."/>
            <person name="Mack B.M."/>
        </authorList>
    </citation>
    <scope>NUCLEOTIDE SEQUENCE [LARGE SCALE GENOMIC DNA]</scope>
    <source>
        <strain evidence="1 2">CBS 117610</strain>
    </source>
</reference>
<dbReference type="STRING" id="656916.A0A2G7FET2"/>
<organism evidence="1 2">
    <name type="scientific">Aspergillus arachidicola</name>
    <dbReference type="NCBI Taxonomy" id="656916"/>
    <lineage>
        <taxon>Eukaryota</taxon>
        <taxon>Fungi</taxon>
        <taxon>Dikarya</taxon>
        <taxon>Ascomycota</taxon>
        <taxon>Pezizomycotina</taxon>
        <taxon>Eurotiomycetes</taxon>
        <taxon>Eurotiomycetidae</taxon>
        <taxon>Eurotiales</taxon>
        <taxon>Aspergillaceae</taxon>
        <taxon>Aspergillus</taxon>
        <taxon>Aspergillus subgen. Circumdati</taxon>
    </lineage>
</organism>
<proteinExistence type="predicted"/>